<protein>
    <submittedName>
        <fullName evidence="2">Uncharacterized protein</fullName>
    </submittedName>
</protein>
<feature type="compositionally biased region" description="Basic and acidic residues" evidence="1">
    <location>
        <begin position="1"/>
        <end position="17"/>
    </location>
</feature>
<sequence length="315" mass="35504">MAEARERVGRNEQDGHDGPFVNEQLTVSRTRWAWRRWVQWTRSRKLTSLSLASCPDDIVYCSAVLYTARCMNPTAEHKLRKCVSTLGVPVPPEICELFDHPPNNLAIAYIYNCAIPANRRERDDEFDKLFAEMFPSSATTQAPLEMELLLSQMETEFQNTGFIGDLDKFNNYGQGPRRLHPGCAVSVAPEICELFLVIAYISLVCFFCRLLADAFGDLPIYLGISQYKTSPTDLQSTSVLEQSSKNQQQHESPYPANRRERDDETDKLFAESSATTQTPLAIGLLLGQYELTHQNTGWNNYNNYGQGGFYGSGSA</sequence>
<dbReference type="HOGENOM" id="CLU_883560_0_0_1"/>
<feature type="region of interest" description="Disordered" evidence="1">
    <location>
        <begin position="1"/>
        <end position="21"/>
    </location>
</feature>
<gene>
    <name evidence="2" type="ORF">DAPPUDRAFT_109689</name>
</gene>
<name>E9H3V9_DAPPU</name>
<feature type="region of interest" description="Disordered" evidence="1">
    <location>
        <begin position="235"/>
        <end position="266"/>
    </location>
</feature>
<dbReference type="KEGG" id="dpx:DAPPUDRAFT_109689"/>
<feature type="compositionally biased region" description="Polar residues" evidence="1">
    <location>
        <begin position="235"/>
        <end position="251"/>
    </location>
</feature>
<dbReference type="EMBL" id="GL732589">
    <property type="protein sequence ID" value="EFX73594.1"/>
    <property type="molecule type" value="Genomic_DNA"/>
</dbReference>
<dbReference type="AlphaFoldDB" id="E9H3V9"/>
<evidence type="ECO:0000313" key="2">
    <source>
        <dbReference type="EMBL" id="EFX73594.1"/>
    </source>
</evidence>
<accession>E9H3V9</accession>
<dbReference type="OrthoDB" id="10566205at2759"/>
<feature type="compositionally biased region" description="Basic and acidic residues" evidence="1">
    <location>
        <begin position="257"/>
        <end position="266"/>
    </location>
</feature>
<dbReference type="InParanoid" id="E9H3V9"/>
<dbReference type="Proteomes" id="UP000000305">
    <property type="component" value="Unassembled WGS sequence"/>
</dbReference>
<evidence type="ECO:0000313" key="3">
    <source>
        <dbReference type="Proteomes" id="UP000000305"/>
    </source>
</evidence>
<organism evidence="2 3">
    <name type="scientific">Daphnia pulex</name>
    <name type="common">Water flea</name>
    <dbReference type="NCBI Taxonomy" id="6669"/>
    <lineage>
        <taxon>Eukaryota</taxon>
        <taxon>Metazoa</taxon>
        <taxon>Ecdysozoa</taxon>
        <taxon>Arthropoda</taxon>
        <taxon>Crustacea</taxon>
        <taxon>Branchiopoda</taxon>
        <taxon>Diplostraca</taxon>
        <taxon>Cladocera</taxon>
        <taxon>Anomopoda</taxon>
        <taxon>Daphniidae</taxon>
        <taxon>Daphnia</taxon>
    </lineage>
</organism>
<keyword evidence="3" id="KW-1185">Reference proteome</keyword>
<reference evidence="2 3" key="1">
    <citation type="journal article" date="2011" name="Science">
        <title>The ecoresponsive genome of Daphnia pulex.</title>
        <authorList>
            <person name="Colbourne J.K."/>
            <person name="Pfrender M.E."/>
            <person name="Gilbert D."/>
            <person name="Thomas W.K."/>
            <person name="Tucker A."/>
            <person name="Oakley T.H."/>
            <person name="Tokishita S."/>
            <person name="Aerts A."/>
            <person name="Arnold G.J."/>
            <person name="Basu M.K."/>
            <person name="Bauer D.J."/>
            <person name="Caceres C.E."/>
            <person name="Carmel L."/>
            <person name="Casola C."/>
            <person name="Choi J.H."/>
            <person name="Detter J.C."/>
            <person name="Dong Q."/>
            <person name="Dusheyko S."/>
            <person name="Eads B.D."/>
            <person name="Frohlich T."/>
            <person name="Geiler-Samerotte K.A."/>
            <person name="Gerlach D."/>
            <person name="Hatcher P."/>
            <person name="Jogdeo S."/>
            <person name="Krijgsveld J."/>
            <person name="Kriventseva E.V."/>
            <person name="Kultz D."/>
            <person name="Laforsch C."/>
            <person name="Lindquist E."/>
            <person name="Lopez J."/>
            <person name="Manak J.R."/>
            <person name="Muller J."/>
            <person name="Pangilinan J."/>
            <person name="Patwardhan R.P."/>
            <person name="Pitluck S."/>
            <person name="Pritham E.J."/>
            <person name="Rechtsteiner A."/>
            <person name="Rho M."/>
            <person name="Rogozin I.B."/>
            <person name="Sakarya O."/>
            <person name="Salamov A."/>
            <person name="Schaack S."/>
            <person name="Shapiro H."/>
            <person name="Shiga Y."/>
            <person name="Skalitzky C."/>
            <person name="Smith Z."/>
            <person name="Souvorov A."/>
            <person name="Sung W."/>
            <person name="Tang Z."/>
            <person name="Tsuchiya D."/>
            <person name="Tu H."/>
            <person name="Vos H."/>
            <person name="Wang M."/>
            <person name="Wolf Y.I."/>
            <person name="Yamagata H."/>
            <person name="Yamada T."/>
            <person name="Ye Y."/>
            <person name="Shaw J.R."/>
            <person name="Andrews J."/>
            <person name="Crease T.J."/>
            <person name="Tang H."/>
            <person name="Lucas S.M."/>
            <person name="Robertson H.M."/>
            <person name="Bork P."/>
            <person name="Koonin E.V."/>
            <person name="Zdobnov E.M."/>
            <person name="Grigoriev I.V."/>
            <person name="Lynch M."/>
            <person name="Boore J.L."/>
        </authorList>
    </citation>
    <scope>NUCLEOTIDE SEQUENCE [LARGE SCALE GENOMIC DNA]</scope>
</reference>
<proteinExistence type="predicted"/>
<evidence type="ECO:0000256" key="1">
    <source>
        <dbReference type="SAM" id="MobiDB-lite"/>
    </source>
</evidence>